<dbReference type="AlphaFoldDB" id="A0A1M7ZND7"/>
<feature type="compositionally biased region" description="Basic and acidic residues" evidence="1">
    <location>
        <begin position="87"/>
        <end position="96"/>
    </location>
</feature>
<dbReference type="RefSeq" id="WP_073630202.1">
    <property type="nucleotide sequence ID" value="NZ_FRXO01000006.1"/>
</dbReference>
<reference evidence="2 3" key="1">
    <citation type="submission" date="2016-12" db="EMBL/GenBank/DDBJ databases">
        <authorList>
            <person name="Song W.-J."/>
            <person name="Kurnit D.M."/>
        </authorList>
    </citation>
    <scope>NUCLEOTIDE SEQUENCE [LARGE SCALE GENOMIC DNA]</scope>
    <source>
        <strain evidence="2 3">DSM 19599</strain>
    </source>
</reference>
<dbReference type="EMBL" id="FRXO01000006">
    <property type="protein sequence ID" value="SHO66391.1"/>
    <property type="molecule type" value="Genomic_DNA"/>
</dbReference>
<protein>
    <recommendedName>
        <fullName evidence="4">DUF2934 domain-containing protein</fullName>
    </recommendedName>
</protein>
<keyword evidence="3" id="KW-1185">Reference proteome</keyword>
<evidence type="ECO:0000313" key="3">
    <source>
        <dbReference type="Proteomes" id="UP000186406"/>
    </source>
</evidence>
<feature type="region of interest" description="Disordered" evidence="1">
    <location>
        <begin position="42"/>
        <end position="179"/>
    </location>
</feature>
<evidence type="ECO:0000256" key="1">
    <source>
        <dbReference type="SAM" id="MobiDB-lite"/>
    </source>
</evidence>
<dbReference type="Proteomes" id="UP000186406">
    <property type="component" value="Unassembled WGS sequence"/>
</dbReference>
<dbReference type="Pfam" id="PF11154">
    <property type="entry name" value="DUF2934"/>
    <property type="match status" value="1"/>
</dbReference>
<accession>A0A1M7ZND7</accession>
<evidence type="ECO:0000313" key="2">
    <source>
        <dbReference type="EMBL" id="SHO66391.1"/>
    </source>
</evidence>
<name>A0A1M7ZND7_9HYPH</name>
<dbReference type="InterPro" id="IPR021327">
    <property type="entry name" value="DUF2934"/>
</dbReference>
<proteinExistence type="predicted"/>
<organism evidence="2 3">
    <name type="scientific">Pseudoxanthobacter soli DSM 19599</name>
    <dbReference type="NCBI Taxonomy" id="1123029"/>
    <lineage>
        <taxon>Bacteria</taxon>
        <taxon>Pseudomonadati</taxon>
        <taxon>Pseudomonadota</taxon>
        <taxon>Alphaproteobacteria</taxon>
        <taxon>Hyphomicrobiales</taxon>
        <taxon>Segnochrobactraceae</taxon>
        <taxon>Pseudoxanthobacter</taxon>
    </lineage>
</organism>
<evidence type="ECO:0008006" key="4">
    <source>
        <dbReference type="Google" id="ProtNLM"/>
    </source>
</evidence>
<dbReference type="OrthoDB" id="9811127at2"/>
<gene>
    <name evidence="2" type="ORF">SAMN02745172_03050</name>
</gene>
<sequence>MAIIDDEDRIRARAYAIWEEEGWPDGRHREHWERACREIERENREAGADGDAAPVSHATLSGPGAMIAGGDPGPDKPAPSGAAPARETGERVETLREISANEPAGPRGKDGDTDGTRSGPTGNAGVGVNATGDAGVGVTETPNDTPEITPKGTPMKRVRREPRATGARGKIGRSGPLGT</sequence>